<keyword evidence="2" id="KW-1185">Reference proteome</keyword>
<protein>
    <submittedName>
        <fullName evidence="1">Uncharacterized protein DUF4192</fullName>
    </submittedName>
</protein>
<dbReference type="AlphaFoldDB" id="A0A543AS26"/>
<proteinExistence type="predicted"/>
<accession>A0A543AS26</accession>
<dbReference type="EMBL" id="VFOW01000001">
    <property type="protein sequence ID" value="TQL75382.1"/>
    <property type="molecule type" value="Genomic_DNA"/>
</dbReference>
<dbReference type="Pfam" id="PF13830">
    <property type="entry name" value="DUF4192"/>
    <property type="match status" value="1"/>
</dbReference>
<dbReference type="Proteomes" id="UP000317043">
    <property type="component" value="Unassembled WGS sequence"/>
</dbReference>
<gene>
    <name evidence="1" type="ORF">FB566_0883</name>
</gene>
<sequence length="139" mass="15062">MSITFTGIGQVLAAVPHLLGFYPTDDVIIVKLHDDQIGELLRRHPLACVPLPPPDTDNADKVLVIAYGSDEHSFTSASAVTMMTAQQFADHGITANPLGVFDGQWTRLKGLGEATILVSGSDGRPRYPRDSRTGRWPHS</sequence>
<evidence type="ECO:0000313" key="1">
    <source>
        <dbReference type="EMBL" id="TQL75382.1"/>
    </source>
</evidence>
<comment type="caution">
    <text evidence="1">The sequence shown here is derived from an EMBL/GenBank/DDBJ whole genome shotgun (WGS) entry which is preliminary data.</text>
</comment>
<dbReference type="RefSeq" id="WP_142035197.1">
    <property type="nucleotide sequence ID" value="NZ_JBHTGS010000001.1"/>
</dbReference>
<evidence type="ECO:0000313" key="2">
    <source>
        <dbReference type="Proteomes" id="UP000317043"/>
    </source>
</evidence>
<dbReference type="OrthoDB" id="3264463at2"/>
<name>A0A543AS26_9ACTN</name>
<dbReference type="InterPro" id="IPR025447">
    <property type="entry name" value="DUF4192"/>
</dbReference>
<organism evidence="1 2">
    <name type="scientific">Stackebrandtia endophytica</name>
    <dbReference type="NCBI Taxonomy" id="1496996"/>
    <lineage>
        <taxon>Bacteria</taxon>
        <taxon>Bacillati</taxon>
        <taxon>Actinomycetota</taxon>
        <taxon>Actinomycetes</taxon>
        <taxon>Glycomycetales</taxon>
        <taxon>Glycomycetaceae</taxon>
        <taxon>Stackebrandtia</taxon>
    </lineage>
</organism>
<dbReference type="InParanoid" id="A0A543AS26"/>
<reference evidence="1 2" key="1">
    <citation type="submission" date="2019-06" db="EMBL/GenBank/DDBJ databases">
        <title>Sequencing the genomes of 1000 actinobacteria strains.</title>
        <authorList>
            <person name="Klenk H.-P."/>
        </authorList>
    </citation>
    <scope>NUCLEOTIDE SEQUENCE [LARGE SCALE GENOMIC DNA]</scope>
    <source>
        <strain evidence="1 2">DSM 45928</strain>
    </source>
</reference>